<dbReference type="SMART" id="SM00360">
    <property type="entry name" value="RRM"/>
    <property type="match status" value="1"/>
</dbReference>
<dbReference type="AlphaFoldDB" id="A0AA97NTB4"/>
<dbReference type="InterPro" id="IPR000571">
    <property type="entry name" value="Znf_CCCH"/>
</dbReference>
<dbReference type="InterPro" id="IPR012677">
    <property type="entry name" value="Nucleotide-bd_a/b_plait_sf"/>
</dbReference>
<dbReference type="GO" id="GO:0008270">
    <property type="term" value="F:zinc ion binding"/>
    <property type="evidence" value="ECO:0007669"/>
    <property type="project" value="UniProtKB-KW"/>
</dbReference>
<keyword evidence="10" id="KW-0508">mRNA splicing</keyword>
<comment type="function">
    <text evidence="13">Involved in the first step of pre-mRNA splicing. Required for cell growth and cell cycle control. Plays a role in the levels of the U1, U4, U5 and U6 snRNAs and the maintenance of the U4/U6 snRNA complex. May provide the link between the 'nineteen complex' NTC spliceosome protein complex and the spliceosome through the U6 snRNA. Associates predominantly with U6 snRNAs in assembled active spliceosomes. Binds directly to the internal stem-loop (ISL) domain of the U6 snRNA and to the pre-mRNA intron near the 5' splice site during the activation and catalytic phases of the spliceosome cycle.</text>
</comment>
<protein>
    <recommendedName>
        <fullName evidence="3">Pre-mRNA-splicing factor CWC2</fullName>
    </recommendedName>
    <alternativeName>
        <fullName evidence="14">Pre-mRNA-splicing factor cwc2</fullName>
    </alternativeName>
</protein>
<evidence type="ECO:0000256" key="12">
    <source>
        <dbReference type="ARBA" id="ARBA00023306"/>
    </source>
</evidence>
<evidence type="ECO:0000259" key="18">
    <source>
        <dbReference type="PROSITE" id="PS50102"/>
    </source>
</evidence>
<evidence type="ECO:0000256" key="14">
    <source>
        <dbReference type="ARBA" id="ARBA00072313"/>
    </source>
</evidence>
<evidence type="ECO:0000256" key="10">
    <source>
        <dbReference type="ARBA" id="ARBA00023187"/>
    </source>
</evidence>
<evidence type="ECO:0000256" key="5">
    <source>
        <dbReference type="ARBA" id="ARBA00022723"/>
    </source>
</evidence>
<name>A0AA97NTB4_PYRO3</name>
<evidence type="ECO:0000256" key="16">
    <source>
        <dbReference type="PROSITE-ProRule" id="PRU00723"/>
    </source>
</evidence>
<evidence type="ECO:0000256" key="7">
    <source>
        <dbReference type="ARBA" id="ARBA00022771"/>
    </source>
</evidence>
<evidence type="ECO:0000256" key="17">
    <source>
        <dbReference type="SAM" id="MobiDB-lite"/>
    </source>
</evidence>
<keyword evidence="9 15" id="KW-0694">RNA-binding</keyword>
<dbReference type="GO" id="GO:0008380">
    <property type="term" value="P:RNA splicing"/>
    <property type="evidence" value="ECO:0007669"/>
    <property type="project" value="UniProtKB-KW"/>
</dbReference>
<dbReference type="GO" id="GO:0071006">
    <property type="term" value="C:U2-type catalytic step 1 spliceosome"/>
    <property type="evidence" value="ECO:0007669"/>
    <property type="project" value="TreeGrafter"/>
</dbReference>
<evidence type="ECO:0000256" key="3">
    <source>
        <dbReference type="ARBA" id="ARBA00017295"/>
    </source>
</evidence>
<dbReference type="InterPro" id="IPR000504">
    <property type="entry name" value="RRM_dom"/>
</dbReference>
<evidence type="ECO:0000256" key="15">
    <source>
        <dbReference type="PROSITE-ProRule" id="PRU00176"/>
    </source>
</evidence>
<evidence type="ECO:0000256" key="8">
    <source>
        <dbReference type="ARBA" id="ARBA00022833"/>
    </source>
</evidence>
<dbReference type="InterPro" id="IPR036855">
    <property type="entry name" value="Znf_CCCH_sf"/>
</dbReference>
<dbReference type="PANTHER" id="PTHR14089">
    <property type="entry name" value="PRE-MRNA-SPLICING FACTOR RBM22"/>
    <property type="match status" value="1"/>
</dbReference>
<keyword evidence="11" id="KW-0539">Nucleus</keyword>
<keyword evidence="5 16" id="KW-0479">Metal-binding</keyword>
<evidence type="ECO:0000256" key="1">
    <source>
        <dbReference type="ARBA" id="ARBA00004123"/>
    </source>
</evidence>
<dbReference type="GO" id="GO:0000974">
    <property type="term" value="C:Prp19 complex"/>
    <property type="evidence" value="ECO:0007669"/>
    <property type="project" value="TreeGrafter"/>
</dbReference>
<proteinExistence type="inferred from homology"/>
<evidence type="ECO:0000259" key="19">
    <source>
        <dbReference type="PROSITE" id="PS50103"/>
    </source>
</evidence>
<feature type="region of interest" description="Disordered" evidence="17">
    <location>
        <begin position="552"/>
        <end position="580"/>
    </location>
</feature>
<evidence type="ECO:0000256" key="6">
    <source>
        <dbReference type="ARBA" id="ARBA00022728"/>
    </source>
</evidence>
<feature type="domain" description="RRM" evidence="18">
    <location>
        <begin position="167"/>
        <end position="241"/>
    </location>
</feature>
<evidence type="ECO:0000256" key="11">
    <source>
        <dbReference type="ARBA" id="ARBA00023242"/>
    </source>
</evidence>
<gene>
    <name evidence="20" type="ORF">OOU_Y34scaffold00685g31</name>
</gene>
<keyword evidence="12" id="KW-0131">Cell cycle</keyword>
<evidence type="ECO:0000313" key="20">
    <source>
        <dbReference type="EMBL" id="ELQ35853.1"/>
    </source>
</evidence>
<dbReference type="EMBL" id="JH793151">
    <property type="protein sequence ID" value="ELQ35853.1"/>
    <property type="molecule type" value="Genomic_DNA"/>
</dbReference>
<feature type="compositionally biased region" description="Basic and acidic residues" evidence="17">
    <location>
        <begin position="568"/>
        <end position="580"/>
    </location>
</feature>
<evidence type="ECO:0000256" key="9">
    <source>
        <dbReference type="ARBA" id="ARBA00022884"/>
    </source>
</evidence>
<organism evidence="20">
    <name type="scientific">Pyricularia oryzae (strain Y34)</name>
    <name type="common">Rice blast fungus</name>
    <name type="synonym">Magnaporthe oryzae</name>
    <dbReference type="NCBI Taxonomy" id="1143189"/>
    <lineage>
        <taxon>Eukaryota</taxon>
        <taxon>Fungi</taxon>
        <taxon>Dikarya</taxon>
        <taxon>Ascomycota</taxon>
        <taxon>Pezizomycotina</taxon>
        <taxon>Sordariomycetes</taxon>
        <taxon>Sordariomycetidae</taxon>
        <taxon>Magnaporthales</taxon>
        <taxon>Pyriculariaceae</taxon>
        <taxon>Pyricularia</taxon>
    </lineage>
</organism>
<dbReference type="GO" id="GO:0036002">
    <property type="term" value="F:pre-mRNA binding"/>
    <property type="evidence" value="ECO:0007669"/>
    <property type="project" value="TreeGrafter"/>
</dbReference>
<dbReference type="InterPro" id="IPR035979">
    <property type="entry name" value="RBD_domain_sf"/>
</dbReference>
<evidence type="ECO:0000256" key="2">
    <source>
        <dbReference type="ARBA" id="ARBA00008024"/>
    </source>
</evidence>
<dbReference type="Gene3D" id="3.30.70.330">
    <property type="match status" value="1"/>
</dbReference>
<dbReference type="GO" id="GO:0017070">
    <property type="term" value="F:U6 snRNA binding"/>
    <property type="evidence" value="ECO:0007669"/>
    <property type="project" value="TreeGrafter"/>
</dbReference>
<evidence type="ECO:0000256" key="13">
    <source>
        <dbReference type="ARBA" id="ARBA00025224"/>
    </source>
</evidence>
<sequence>MSDTEQPQAAEGTELVPTSNGPVVPEGQKKVKKIIRVKKKRPARPQIDPALVKSEPPPQTGTTFNIWYNKWSGGDREDKYTSQTAAKGRCNVAKDSGYTKADQTTGSYFCLFFARGVCPKGQDCEYLHRLPTLHDLYSPNVDCFGRDRFSDYRDDMGGVGSFMRQNRTVYVGRIHVTDDIEEVVARHFAEWGQVERIRVLNQRGVAFITYTNEANAQFAKEAMAHQSLDHNEILNVRWATADPNPMAQAREARRVEEQAAEAVRRALPAEFVAEIEGRDPEARKRRKMESSYGLDGYEAPDEVHFARGAQAVNPVGRRGFEDQLMLEGGGEEVSAREALFGAEGSGSGDGDAGGIFSSSTLAALNSAQVKVSAQPKQAAATGPLVAYGIHYRHRLARVLDLGSPLPLHRQVDQSPDLIPRQQFLGLIGTKNARAHRRRRQRLDVAQNQHKGGLVRRQSGCGTDCAKQRGEVRRGRWQVARRRVGDAVDGLVLPPRGLDGRHVLGNVPVWRERRGKAALPQADQRAALRHAGAAGDGADERGVEAVVQVEQTRRVAVGGQGEGEGGGCKGRDGEREEGGEG</sequence>
<dbReference type="GO" id="GO:0006397">
    <property type="term" value="P:mRNA processing"/>
    <property type="evidence" value="ECO:0007669"/>
    <property type="project" value="UniProtKB-KW"/>
</dbReference>
<comment type="subcellular location">
    <subcellularLocation>
        <location evidence="1">Nucleus</location>
    </subcellularLocation>
</comment>
<dbReference type="PROSITE" id="PS50103">
    <property type="entry name" value="ZF_C3H1"/>
    <property type="match status" value="1"/>
</dbReference>
<dbReference type="Proteomes" id="UP000011086">
    <property type="component" value="Unassembled WGS sequence"/>
</dbReference>
<feature type="compositionally biased region" description="Gly residues" evidence="17">
    <location>
        <begin position="557"/>
        <end position="567"/>
    </location>
</feature>
<keyword evidence="4" id="KW-0507">mRNA processing</keyword>
<keyword evidence="8 16" id="KW-0862">Zinc</keyword>
<dbReference type="PANTHER" id="PTHR14089:SF2">
    <property type="entry name" value="PRE-MRNA-SPLICING FACTOR CWC2"/>
    <property type="match status" value="1"/>
</dbReference>
<reference evidence="20" key="1">
    <citation type="journal article" date="2012" name="PLoS Genet.">
        <title>Comparative analysis of the genomes of two field isolates of the rice blast fungus Magnaporthe oryzae.</title>
        <authorList>
            <person name="Xue M."/>
            <person name="Yang J."/>
            <person name="Li Z."/>
            <person name="Hu S."/>
            <person name="Yao N."/>
            <person name="Dean R.A."/>
            <person name="Zhao W."/>
            <person name="Shen M."/>
            <person name="Zhang H."/>
            <person name="Li C."/>
            <person name="Liu L."/>
            <person name="Cao L."/>
            <person name="Xu X."/>
            <person name="Xing Y."/>
            <person name="Hsiang T."/>
            <person name="Zhang Z."/>
            <person name="Xu J.R."/>
            <person name="Peng Y.L."/>
        </authorList>
    </citation>
    <scope>NUCLEOTIDE SEQUENCE</scope>
    <source>
        <strain evidence="20">Y34</strain>
    </source>
</reference>
<feature type="zinc finger region" description="C3H1-type" evidence="16">
    <location>
        <begin position="104"/>
        <end position="131"/>
    </location>
</feature>
<dbReference type="InterPro" id="IPR039171">
    <property type="entry name" value="Cwc2/Slt11"/>
</dbReference>
<keyword evidence="6" id="KW-0747">Spliceosome</keyword>
<feature type="domain" description="C3H1-type" evidence="19">
    <location>
        <begin position="104"/>
        <end position="131"/>
    </location>
</feature>
<comment type="similarity">
    <text evidence="2">Belongs to the RRM CWC2 family.</text>
</comment>
<feature type="region of interest" description="Disordered" evidence="17">
    <location>
        <begin position="1"/>
        <end position="59"/>
    </location>
</feature>
<dbReference type="Pfam" id="PF00076">
    <property type="entry name" value="RRM_1"/>
    <property type="match status" value="1"/>
</dbReference>
<dbReference type="Pfam" id="PF16131">
    <property type="entry name" value="Torus"/>
    <property type="match status" value="1"/>
</dbReference>
<dbReference type="PROSITE" id="PS50102">
    <property type="entry name" value="RRM"/>
    <property type="match status" value="1"/>
</dbReference>
<evidence type="ECO:0000256" key="4">
    <source>
        <dbReference type="ARBA" id="ARBA00022664"/>
    </source>
</evidence>
<dbReference type="GO" id="GO:0071007">
    <property type="term" value="C:U2-type catalytic step 2 spliceosome"/>
    <property type="evidence" value="ECO:0007669"/>
    <property type="project" value="TreeGrafter"/>
</dbReference>
<accession>A0AA97NTB4</accession>
<keyword evidence="7 16" id="KW-0863">Zinc-finger</keyword>
<dbReference type="InterPro" id="IPR034181">
    <property type="entry name" value="Cwc2_RRM"/>
</dbReference>
<feature type="compositionally biased region" description="Basic residues" evidence="17">
    <location>
        <begin position="30"/>
        <end position="43"/>
    </location>
</feature>
<dbReference type="CDD" id="cd12360">
    <property type="entry name" value="RRM_cwf2"/>
    <property type="match status" value="1"/>
</dbReference>
<dbReference type="InterPro" id="IPR032297">
    <property type="entry name" value="Torus"/>
</dbReference>
<dbReference type="SUPFAM" id="SSF54928">
    <property type="entry name" value="RNA-binding domain, RBD"/>
    <property type="match status" value="1"/>
</dbReference>
<dbReference type="FunFam" id="3.30.70.330:FF:000249">
    <property type="entry name" value="Pre-mRNA-splicing factor CWC2, variant"/>
    <property type="match status" value="1"/>
</dbReference>
<dbReference type="SUPFAM" id="SSF90229">
    <property type="entry name" value="CCCH zinc finger"/>
    <property type="match status" value="1"/>
</dbReference>